<dbReference type="RefSeq" id="WP_238192976.1">
    <property type="nucleotide sequence ID" value="NZ_BPQJ01000042.1"/>
</dbReference>
<sequence>MAAAHYRVGTSGGYTPAMLSVLKHVLIEYGPEREAHINAAGRAIPEAFPEASLEVAQGLLDDDLLIEARIPLRRANEWPAVSRRAHALQFDTLAA</sequence>
<protein>
    <submittedName>
        <fullName evidence="1">Uncharacterized protein</fullName>
    </submittedName>
</protein>
<dbReference type="AlphaFoldDB" id="A0AA37HGD3"/>
<name>A0AA37HGD3_9HYPH</name>
<evidence type="ECO:0000313" key="2">
    <source>
        <dbReference type="Proteomes" id="UP001055286"/>
    </source>
</evidence>
<organism evidence="1 2">
    <name type="scientific">Methylobacterium frigidaeris</name>
    <dbReference type="NCBI Taxonomy" id="2038277"/>
    <lineage>
        <taxon>Bacteria</taxon>
        <taxon>Pseudomonadati</taxon>
        <taxon>Pseudomonadota</taxon>
        <taxon>Alphaproteobacteria</taxon>
        <taxon>Hyphomicrobiales</taxon>
        <taxon>Methylobacteriaceae</taxon>
        <taxon>Methylobacterium</taxon>
    </lineage>
</organism>
<keyword evidence="2" id="KW-1185">Reference proteome</keyword>
<evidence type="ECO:0000313" key="1">
    <source>
        <dbReference type="EMBL" id="GJD65551.1"/>
    </source>
</evidence>
<gene>
    <name evidence="1" type="ORF">MPEAHAMD_5746</name>
</gene>
<comment type="caution">
    <text evidence="1">The sequence shown here is derived from an EMBL/GenBank/DDBJ whole genome shotgun (WGS) entry which is preliminary data.</text>
</comment>
<proteinExistence type="predicted"/>
<accession>A0AA37HGD3</accession>
<dbReference type="Proteomes" id="UP001055286">
    <property type="component" value="Unassembled WGS sequence"/>
</dbReference>
<dbReference type="EMBL" id="BPQJ01000042">
    <property type="protein sequence ID" value="GJD65551.1"/>
    <property type="molecule type" value="Genomic_DNA"/>
</dbReference>
<reference evidence="1" key="2">
    <citation type="submission" date="2021-08" db="EMBL/GenBank/DDBJ databases">
        <authorList>
            <person name="Tani A."/>
            <person name="Ola A."/>
            <person name="Ogura Y."/>
            <person name="Katsura K."/>
            <person name="Hayashi T."/>
        </authorList>
    </citation>
    <scope>NUCLEOTIDE SEQUENCE</scope>
    <source>
        <strain evidence="1">JCM 32048</strain>
    </source>
</reference>
<reference evidence="1" key="1">
    <citation type="journal article" date="2016" name="Front. Microbiol.">
        <title>Genome Sequence of the Piezophilic, Mesophilic Sulfate-Reducing Bacterium Desulfovibrio indicus J2T.</title>
        <authorList>
            <person name="Cao J."/>
            <person name="Maignien L."/>
            <person name="Shao Z."/>
            <person name="Alain K."/>
            <person name="Jebbar M."/>
        </authorList>
    </citation>
    <scope>NUCLEOTIDE SEQUENCE</scope>
    <source>
        <strain evidence="1">JCM 32048</strain>
    </source>
</reference>